<dbReference type="GO" id="GO:0008767">
    <property type="term" value="F:UDP-galactopyranose mutase activity"/>
    <property type="evidence" value="ECO:0007669"/>
    <property type="project" value="TreeGrafter"/>
</dbReference>
<organism evidence="2 3">
    <name type="scientific">Ilyomonas limi</name>
    <dbReference type="NCBI Taxonomy" id="2575867"/>
    <lineage>
        <taxon>Bacteria</taxon>
        <taxon>Pseudomonadati</taxon>
        <taxon>Bacteroidota</taxon>
        <taxon>Chitinophagia</taxon>
        <taxon>Chitinophagales</taxon>
        <taxon>Chitinophagaceae</taxon>
        <taxon>Ilyomonas</taxon>
    </lineage>
</organism>
<dbReference type="PANTHER" id="PTHR21197">
    <property type="entry name" value="UDP-GALACTOPYRANOSE MUTASE"/>
    <property type="match status" value="1"/>
</dbReference>
<evidence type="ECO:0000313" key="2">
    <source>
        <dbReference type="EMBL" id="TKK67468.1"/>
    </source>
</evidence>
<dbReference type="GO" id="GO:0016491">
    <property type="term" value="F:oxidoreductase activity"/>
    <property type="evidence" value="ECO:0007669"/>
    <property type="project" value="InterPro"/>
</dbReference>
<dbReference type="InterPro" id="IPR002937">
    <property type="entry name" value="Amino_oxidase"/>
</dbReference>
<evidence type="ECO:0000259" key="1">
    <source>
        <dbReference type="Pfam" id="PF01593"/>
    </source>
</evidence>
<dbReference type="Proteomes" id="UP000305848">
    <property type="component" value="Unassembled WGS sequence"/>
</dbReference>
<protein>
    <recommendedName>
        <fullName evidence="1">Amine oxidase domain-containing protein</fullName>
    </recommendedName>
</protein>
<dbReference type="Pfam" id="PF13450">
    <property type="entry name" value="NAD_binding_8"/>
    <property type="match status" value="1"/>
</dbReference>
<dbReference type="SUPFAM" id="SSF51905">
    <property type="entry name" value="FAD/NAD(P)-binding domain"/>
    <property type="match status" value="1"/>
</dbReference>
<dbReference type="EMBL" id="SZQL01000011">
    <property type="protein sequence ID" value="TKK67468.1"/>
    <property type="molecule type" value="Genomic_DNA"/>
</dbReference>
<dbReference type="RefSeq" id="WP_137262485.1">
    <property type="nucleotide sequence ID" value="NZ_SZQL01000011.1"/>
</dbReference>
<dbReference type="Pfam" id="PF01593">
    <property type="entry name" value="Amino_oxidase"/>
    <property type="match status" value="1"/>
</dbReference>
<evidence type="ECO:0000313" key="3">
    <source>
        <dbReference type="Proteomes" id="UP000305848"/>
    </source>
</evidence>
<comment type="caution">
    <text evidence="2">The sequence shown here is derived from an EMBL/GenBank/DDBJ whole genome shotgun (WGS) entry which is preliminary data.</text>
</comment>
<dbReference type="InterPro" id="IPR036188">
    <property type="entry name" value="FAD/NAD-bd_sf"/>
</dbReference>
<dbReference type="GO" id="GO:0050660">
    <property type="term" value="F:flavin adenine dinucleotide binding"/>
    <property type="evidence" value="ECO:0007669"/>
    <property type="project" value="TreeGrafter"/>
</dbReference>
<keyword evidence="3" id="KW-1185">Reference proteome</keyword>
<dbReference type="OrthoDB" id="9769600at2"/>
<reference evidence="2 3" key="1">
    <citation type="submission" date="2019-05" db="EMBL/GenBank/DDBJ databases">
        <title>Panacibacter sp. strain 17mud1-8 Genome sequencing and assembly.</title>
        <authorList>
            <person name="Chhetri G."/>
        </authorList>
    </citation>
    <scope>NUCLEOTIDE SEQUENCE [LARGE SCALE GENOMIC DNA]</scope>
    <source>
        <strain evidence="2 3">17mud1-8</strain>
    </source>
</reference>
<name>A0A4U3KXX7_9BACT</name>
<dbReference type="Gene3D" id="3.50.50.60">
    <property type="entry name" value="FAD/NAD(P)-binding domain"/>
    <property type="match status" value="1"/>
</dbReference>
<dbReference type="PANTHER" id="PTHR21197:SF0">
    <property type="entry name" value="UDP-GALACTOPYRANOSE MUTASE"/>
    <property type="match status" value="1"/>
</dbReference>
<dbReference type="AlphaFoldDB" id="A0A4U3KXX7"/>
<gene>
    <name evidence="2" type="ORF">FC093_14345</name>
</gene>
<accession>A0A4U3KXX7</accession>
<sequence length="447" mass="51157">MMQTDFLILGAGVTGLAAAVELEKQAIVLEKESTPGGLVRSKCFNGNYWFDNVLHILHFKDKVIQERITTMLGEVLQPCPPVAWIECKEGVALYPFQLNIGGLNVAARNRCIADYARVYFHKHENEKATNYEAYLKATFGDAMCELFYFPYNEKLYKYPLHKIAADEILWNIHRPSFEEILQGSFQPNMLRTTYNSNAFYPRPPQNAPLRGMEMLSQALANNVHNLQLNTAVTHIDLPTKTVHTTQNGIKKKYVFTEQCLSTLPLPQLMKLCSDVPQSLLNEIDKLEYTKVFSIALCIKGERPKNPGHWRYYTDPELPFTRLIFMTEFDTHNAPEDGWGLLAEITWNSRTPEQDKTALITELIAALHKIDLLNEHTAIISTHVWTADPAYVIFTPETQKIVQHCFDFLEAYDIKSLGRYGNWEYSSMYQNIKAGFNWAQKVTSKVTA</sequence>
<dbReference type="GO" id="GO:0005829">
    <property type="term" value="C:cytosol"/>
    <property type="evidence" value="ECO:0007669"/>
    <property type="project" value="TreeGrafter"/>
</dbReference>
<proteinExistence type="predicted"/>
<feature type="domain" description="Amine oxidase" evidence="1">
    <location>
        <begin position="183"/>
        <end position="389"/>
    </location>
</feature>